<proteinExistence type="predicted"/>
<accession>A0A0A9CK74</accession>
<dbReference type="AlphaFoldDB" id="A0A0A9CK74"/>
<sequence>MGACYNIRKIFVHKKNLYQIRINRIFKSSTGSDSMNKRIYTPRQEN</sequence>
<organism evidence="1">
    <name type="scientific">Arundo donax</name>
    <name type="common">Giant reed</name>
    <name type="synonym">Donax arundinaceus</name>
    <dbReference type="NCBI Taxonomy" id="35708"/>
    <lineage>
        <taxon>Eukaryota</taxon>
        <taxon>Viridiplantae</taxon>
        <taxon>Streptophyta</taxon>
        <taxon>Embryophyta</taxon>
        <taxon>Tracheophyta</taxon>
        <taxon>Spermatophyta</taxon>
        <taxon>Magnoliopsida</taxon>
        <taxon>Liliopsida</taxon>
        <taxon>Poales</taxon>
        <taxon>Poaceae</taxon>
        <taxon>PACMAD clade</taxon>
        <taxon>Arundinoideae</taxon>
        <taxon>Arundineae</taxon>
        <taxon>Arundo</taxon>
    </lineage>
</organism>
<name>A0A0A9CK74_ARUDO</name>
<protein>
    <submittedName>
        <fullName evidence="1">Uncharacterized protein</fullName>
    </submittedName>
</protein>
<evidence type="ECO:0000313" key="1">
    <source>
        <dbReference type="EMBL" id="JAD71927.1"/>
    </source>
</evidence>
<reference evidence="1" key="1">
    <citation type="submission" date="2014-09" db="EMBL/GenBank/DDBJ databases">
        <authorList>
            <person name="Magalhaes I.L.F."/>
            <person name="Oliveira U."/>
            <person name="Santos F.R."/>
            <person name="Vidigal T.H.D.A."/>
            <person name="Brescovit A.D."/>
            <person name="Santos A.J."/>
        </authorList>
    </citation>
    <scope>NUCLEOTIDE SEQUENCE</scope>
    <source>
        <tissue evidence="1">Shoot tissue taken approximately 20 cm above the soil surface</tissue>
    </source>
</reference>
<reference evidence="1" key="2">
    <citation type="journal article" date="2015" name="Data Brief">
        <title>Shoot transcriptome of the giant reed, Arundo donax.</title>
        <authorList>
            <person name="Barrero R.A."/>
            <person name="Guerrero F.D."/>
            <person name="Moolhuijzen P."/>
            <person name="Goolsby J.A."/>
            <person name="Tidwell J."/>
            <person name="Bellgard S.E."/>
            <person name="Bellgard M.I."/>
        </authorList>
    </citation>
    <scope>NUCLEOTIDE SEQUENCE</scope>
    <source>
        <tissue evidence="1">Shoot tissue taken approximately 20 cm above the soil surface</tissue>
    </source>
</reference>
<dbReference type="EMBL" id="GBRH01225968">
    <property type="protein sequence ID" value="JAD71927.1"/>
    <property type="molecule type" value="Transcribed_RNA"/>
</dbReference>